<organism evidence="1 2">
    <name type="scientific">Roseateles agri</name>
    <dbReference type="NCBI Taxonomy" id="3098619"/>
    <lineage>
        <taxon>Bacteria</taxon>
        <taxon>Pseudomonadati</taxon>
        <taxon>Pseudomonadota</taxon>
        <taxon>Betaproteobacteria</taxon>
        <taxon>Burkholderiales</taxon>
        <taxon>Sphaerotilaceae</taxon>
        <taxon>Roseateles</taxon>
    </lineage>
</organism>
<evidence type="ECO:0000313" key="1">
    <source>
        <dbReference type="EMBL" id="MDY0748490.1"/>
    </source>
</evidence>
<sequence>MLVDLIELYVDGKKLPREAWRLQPRFHGELTVSRYFAWHSFDRAPAGAFLRPFGLVEDLQKVKIAHLDHRNLVLFGDQRINGRLLDQAWWCRFLVAQPVCVVPTQQIDPGGAHRARGHPGPTDLPIGEPAELQAALRVIAAEPG</sequence>
<proteinExistence type="predicted"/>
<dbReference type="EMBL" id="JAXCLA010000010">
    <property type="protein sequence ID" value="MDY0748490.1"/>
    <property type="molecule type" value="Genomic_DNA"/>
</dbReference>
<accession>A0ABU5DQ99</accession>
<comment type="caution">
    <text evidence="1">The sequence shown here is derived from an EMBL/GenBank/DDBJ whole genome shotgun (WGS) entry which is preliminary data.</text>
</comment>
<reference evidence="1 2" key="1">
    <citation type="submission" date="2023-11" db="EMBL/GenBank/DDBJ databases">
        <title>Paucibacter sp. nov., isolated from fresh soil in Korea.</title>
        <authorList>
            <person name="Le N.T.T."/>
        </authorList>
    </citation>
    <scope>NUCLEOTIDE SEQUENCE [LARGE SCALE GENOMIC DNA]</scope>
    <source>
        <strain evidence="1 2">R3-3</strain>
    </source>
</reference>
<evidence type="ECO:0000313" key="2">
    <source>
        <dbReference type="Proteomes" id="UP001285263"/>
    </source>
</evidence>
<protein>
    <submittedName>
        <fullName evidence="1">Uncharacterized protein</fullName>
    </submittedName>
</protein>
<name>A0ABU5DQ99_9BURK</name>
<dbReference type="Proteomes" id="UP001285263">
    <property type="component" value="Unassembled WGS sequence"/>
</dbReference>
<keyword evidence="2" id="KW-1185">Reference proteome</keyword>
<gene>
    <name evidence="1" type="ORF">SNE35_28580</name>
</gene>